<dbReference type="GeneID" id="93206658"/>
<dbReference type="EMBL" id="HE965806">
    <property type="protein sequence ID" value="CCJ54904.1"/>
    <property type="molecule type" value="Genomic_DNA"/>
</dbReference>
<dbReference type="InterPro" id="IPR030678">
    <property type="entry name" value="Peptide/Ni-bd"/>
</dbReference>
<evidence type="ECO:0000256" key="3">
    <source>
        <dbReference type="SAM" id="SignalP"/>
    </source>
</evidence>
<dbReference type="Pfam" id="PF00496">
    <property type="entry name" value="SBP_bac_5"/>
    <property type="match status" value="1"/>
</dbReference>
<dbReference type="GO" id="GO:0015833">
    <property type="term" value="P:peptide transport"/>
    <property type="evidence" value="ECO:0007669"/>
    <property type="project" value="TreeGrafter"/>
</dbReference>
<organism evidence="5 6">
    <name type="scientific">Bordetella bronchiseptica 253</name>
    <dbReference type="NCBI Taxonomy" id="568707"/>
    <lineage>
        <taxon>Bacteria</taxon>
        <taxon>Pseudomonadati</taxon>
        <taxon>Pseudomonadota</taxon>
        <taxon>Betaproteobacteria</taxon>
        <taxon>Burkholderiales</taxon>
        <taxon>Alcaligenaceae</taxon>
        <taxon>Bordetella</taxon>
    </lineage>
</organism>
<dbReference type="GO" id="GO:0043190">
    <property type="term" value="C:ATP-binding cassette (ABC) transporter complex"/>
    <property type="evidence" value="ECO:0007669"/>
    <property type="project" value="InterPro"/>
</dbReference>
<name>A0A0C6P8E1_BORBO</name>
<comment type="similarity">
    <text evidence="1">Belongs to the bacterial solute-binding protein 5 family.</text>
</comment>
<feature type="signal peptide" evidence="3">
    <location>
        <begin position="1"/>
        <end position="30"/>
    </location>
</feature>
<evidence type="ECO:0000256" key="1">
    <source>
        <dbReference type="ARBA" id="ARBA00005695"/>
    </source>
</evidence>
<dbReference type="InterPro" id="IPR000914">
    <property type="entry name" value="SBP_5_dom"/>
</dbReference>
<dbReference type="InterPro" id="IPR039424">
    <property type="entry name" value="SBP_5"/>
</dbReference>
<keyword evidence="2 3" id="KW-0732">Signal</keyword>
<dbReference type="Proteomes" id="UP000007564">
    <property type="component" value="Chromosome"/>
</dbReference>
<evidence type="ECO:0000313" key="5">
    <source>
        <dbReference type="EMBL" id="CCJ54904.1"/>
    </source>
</evidence>
<accession>A0A0C6P8E1</accession>
<evidence type="ECO:0000256" key="2">
    <source>
        <dbReference type="ARBA" id="ARBA00022729"/>
    </source>
</evidence>
<dbReference type="SUPFAM" id="SSF53850">
    <property type="entry name" value="Periplasmic binding protein-like II"/>
    <property type="match status" value="1"/>
</dbReference>
<feature type="domain" description="Solute-binding protein family 5" evidence="4">
    <location>
        <begin position="77"/>
        <end position="436"/>
    </location>
</feature>
<sequence>MNYRHIRGTLRALLLASAAIATLAGAPAQAQTRGGTLRAIVHPEPPILITAINSQSPTQFVGGKIFQGLLTYDADLKPQPSLARAWRISPDGLVYTFELQPDVKWHDGKPFTADDVVFSIDKLVREVHPRTKLILNAYVESVRAVDPATVEIRLKEPFAPFISMFETGTMPMMPKHLYEGTDYRNNPANQHPVGTGPFKFKEWVRGSHIALVRNDEYWKPGLPYLDGIRFQVIPDSASRAVAFEQANVDLVYGDDVDSVDIKRLRALPGVQYTTKGWEMFGPMGLMVLNQREAPFDNVLVRRAVMHALNRDFIVKNIFFGMGRVPTGPFSSATLFHDKDLPVYDYNIKKARALIKESGVDVGQRTLRLLAFPYGANWERVGEYTRQTLEQLGFKVDIQATDAGGWASRMSQWDFDISFNHPYQYGDPVLGVQRLYLSSNRVKGTPFGNNQGYHNPKADALWQQAARSVDPAERQKLYSELQRILVDDAALGWLLEIDYPTLYRGNVHNLVTSAIGVKESFDTVYLDAR</sequence>
<dbReference type="HOGENOM" id="CLU_017028_7_3_4"/>
<evidence type="ECO:0000313" key="6">
    <source>
        <dbReference type="Proteomes" id="UP000007564"/>
    </source>
</evidence>
<protein>
    <submittedName>
        <fullName evidence="5">Probable extracellular solute-binding protein,family 5</fullName>
    </submittedName>
</protein>
<dbReference type="CDD" id="cd08517">
    <property type="entry name" value="PBP2_NikA_DppA_OppA_like_13"/>
    <property type="match status" value="1"/>
</dbReference>
<dbReference type="RefSeq" id="WP_003807708.1">
    <property type="nucleotide sequence ID" value="NC_019382.1"/>
</dbReference>
<dbReference type="PANTHER" id="PTHR30290">
    <property type="entry name" value="PERIPLASMIC BINDING COMPONENT OF ABC TRANSPORTER"/>
    <property type="match status" value="1"/>
</dbReference>
<dbReference type="Gene3D" id="3.40.190.10">
    <property type="entry name" value="Periplasmic binding protein-like II"/>
    <property type="match status" value="1"/>
</dbReference>
<reference evidence="5 6" key="1">
    <citation type="journal article" date="2012" name="BMC Genomics">
        <title>Comparative genomics of the classical Bordetella subspecies: the evolution and exchange of virulence-associated diversity amongst closely related pathogens.</title>
        <authorList>
            <person name="Park J."/>
            <person name="Zhang Y."/>
            <person name="Buboltz A.M."/>
            <person name="Zhang X."/>
            <person name="Schuster S.C."/>
            <person name="Ahuja U."/>
            <person name="Liu M."/>
            <person name="Miller J.F."/>
            <person name="Sebaihia M."/>
            <person name="Bentley S.D."/>
            <person name="Parkhill J."/>
            <person name="Harvill E.T."/>
        </authorList>
    </citation>
    <scope>NUCLEOTIDE SEQUENCE [LARGE SCALE GENOMIC DNA]</scope>
    <source>
        <strain evidence="5 6">253</strain>
    </source>
</reference>
<dbReference type="GO" id="GO:0030288">
    <property type="term" value="C:outer membrane-bounded periplasmic space"/>
    <property type="evidence" value="ECO:0007669"/>
    <property type="project" value="UniProtKB-ARBA"/>
</dbReference>
<dbReference type="OrthoDB" id="9801799at2"/>
<dbReference type="AlphaFoldDB" id="A0A0C6P8E1"/>
<feature type="chain" id="PRO_5002190115" evidence="3">
    <location>
        <begin position="31"/>
        <end position="528"/>
    </location>
</feature>
<dbReference type="PANTHER" id="PTHR30290:SF38">
    <property type="entry name" value="D,D-DIPEPTIDE-BINDING PERIPLASMIC PROTEIN DDPA-RELATED"/>
    <property type="match status" value="1"/>
</dbReference>
<evidence type="ECO:0000259" key="4">
    <source>
        <dbReference type="Pfam" id="PF00496"/>
    </source>
</evidence>
<dbReference type="GO" id="GO:1904680">
    <property type="term" value="F:peptide transmembrane transporter activity"/>
    <property type="evidence" value="ECO:0007669"/>
    <property type="project" value="TreeGrafter"/>
</dbReference>
<dbReference type="Gene3D" id="3.10.105.10">
    <property type="entry name" value="Dipeptide-binding Protein, Domain 3"/>
    <property type="match status" value="1"/>
</dbReference>
<gene>
    <name evidence="5" type="ORF">BN112_2987</name>
</gene>
<dbReference type="KEGG" id="bbh:BN112_2987"/>
<dbReference type="PIRSF" id="PIRSF002741">
    <property type="entry name" value="MppA"/>
    <property type="match status" value="1"/>
</dbReference>
<proteinExistence type="inferred from homology"/>